<evidence type="ECO:0000256" key="4">
    <source>
        <dbReference type="ARBA" id="ARBA00022840"/>
    </source>
</evidence>
<gene>
    <name evidence="10" type="ORF">HMPREF9248_0444</name>
</gene>
<dbReference type="GO" id="GO:0005524">
    <property type="term" value="F:ATP binding"/>
    <property type="evidence" value="ECO:0007669"/>
    <property type="project" value="UniProtKB-KW"/>
</dbReference>
<dbReference type="Proteomes" id="UP000004431">
    <property type="component" value="Unassembled WGS sequence"/>
</dbReference>
<dbReference type="PANTHER" id="PTHR43394:SF1">
    <property type="entry name" value="ATP-BINDING CASSETTE SUB-FAMILY B MEMBER 10, MITOCHONDRIAL"/>
    <property type="match status" value="1"/>
</dbReference>
<reference evidence="10 11" key="1">
    <citation type="submission" date="2010-08" db="EMBL/GenBank/DDBJ databases">
        <authorList>
            <person name="Durkin A.S."/>
            <person name="Madupu R."/>
            <person name="Torralba M."/>
            <person name="Gillis M."/>
            <person name="Methe B."/>
            <person name="Sutton G."/>
            <person name="Nelson K.E."/>
        </authorList>
    </citation>
    <scope>NUCLEOTIDE SEQUENCE [LARGE SCALE GENOMIC DNA]</scope>
    <source>
        <strain evidence="10 11">PB189-T1-4</strain>
    </source>
</reference>
<keyword evidence="2 7" id="KW-0812">Transmembrane</keyword>
<name>A0ABN0B160_9ACTN</name>
<dbReference type="Gene3D" id="1.20.1560.10">
    <property type="entry name" value="ABC transporter type 1, transmembrane domain"/>
    <property type="match status" value="1"/>
</dbReference>
<accession>A0ABN0B160</accession>
<dbReference type="InterPro" id="IPR003593">
    <property type="entry name" value="AAA+_ATPase"/>
</dbReference>
<evidence type="ECO:0000259" key="9">
    <source>
        <dbReference type="PROSITE" id="PS50929"/>
    </source>
</evidence>
<dbReference type="SMART" id="SM00382">
    <property type="entry name" value="AAA"/>
    <property type="match status" value="1"/>
</dbReference>
<dbReference type="Pfam" id="PF00664">
    <property type="entry name" value="ABC_membrane"/>
    <property type="match status" value="1"/>
</dbReference>
<feature type="transmembrane region" description="Helical" evidence="7">
    <location>
        <begin position="220"/>
        <end position="238"/>
    </location>
</feature>
<evidence type="ECO:0000256" key="2">
    <source>
        <dbReference type="ARBA" id="ARBA00022692"/>
    </source>
</evidence>
<keyword evidence="11" id="KW-1185">Reference proteome</keyword>
<dbReference type="SUPFAM" id="SSF52540">
    <property type="entry name" value="P-loop containing nucleoside triphosphate hydrolases"/>
    <property type="match status" value="1"/>
</dbReference>
<dbReference type="SUPFAM" id="SSF90123">
    <property type="entry name" value="ABC transporter transmembrane region"/>
    <property type="match status" value="1"/>
</dbReference>
<protein>
    <submittedName>
        <fullName evidence="10">ABC transporter, ATP-binding protein</fullName>
    </submittedName>
</protein>
<dbReference type="InterPro" id="IPR036640">
    <property type="entry name" value="ABC1_TM_sf"/>
</dbReference>
<evidence type="ECO:0000256" key="1">
    <source>
        <dbReference type="ARBA" id="ARBA00004651"/>
    </source>
</evidence>
<evidence type="ECO:0000256" key="7">
    <source>
        <dbReference type="SAM" id="Phobius"/>
    </source>
</evidence>
<dbReference type="InterPro" id="IPR003439">
    <property type="entry name" value="ABC_transporter-like_ATP-bd"/>
</dbReference>
<feature type="domain" description="ABC transporter" evidence="8">
    <location>
        <begin position="421"/>
        <end position="657"/>
    </location>
</feature>
<evidence type="ECO:0000256" key="3">
    <source>
        <dbReference type="ARBA" id="ARBA00022741"/>
    </source>
</evidence>
<keyword evidence="3" id="KW-0547">Nucleotide-binding</keyword>
<feature type="transmembrane region" description="Helical" evidence="7">
    <location>
        <begin position="143"/>
        <end position="164"/>
    </location>
</feature>
<dbReference type="PROSITE" id="PS50893">
    <property type="entry name" value="ABC_TRANSPORTER_2"/>
    <property type="match status" value="1"/>
</dbReference>
<dbReference type="PROSITE" id="PS50929">
    <property type="entry name" value="ABC_TM1F"/>
    <property type="match status" value="1"/>
</dbReference>
<keyword evidence="4 10" id="KW-0067">ATP-binding</keyword>
<feature type="transmembrane region" description="Helical" evidence="7">
    <location>
        <begin position="362"/>
        <end position="384"/>
    </location>
</feature>
<proteinExistence type="predicted"/>
<dbReference type="Gene3D" id="3.40.50.300">
    <property type="entry name" value="P-loop containing nucleotide triphosphate hydrolases"/>
    <property type="match status" value="1"/>
</dbReference>
<dbReference type="Pfam" id="PF00005">
    <property type="entry name" value="ABC_tran"/>
    <property type="match status" value="1"/>
</dbReference>
<evidence type="ECO:0000256" key="6">
    <source>
        <dbReference type="ARBA" id="ARBA00023136"/>
    </source>
</evidence>
<dbReference type="InterPro" id="IPR011527">
    <property type="entry name" value="ABC1_TM_dom"/>
</dbReference>
<feature type="transmembrane region" description="Helical" evidence="7">
    <location>
        <begin position="332"/>
        <end position="350"/>
    </location>
</feature>
<evidence type="ECO:0000313" key="10">
    <source>
        <dbReference type="EMBL" id="EFL44444.1"/>
    </source>
</evidence>
<comment type="caution">
    <text evidence="10">The sequence shown here is derived from an EMBL/GenBank/DDBJ whole genome shotgun (WGS) entry which is preliminary data.</text>
</comment>
<dbReference type="PANTHER" id="PTHR43394">
    <property type="entry name" value="ATP-DEPENDENT PERMEASE MDL1, MITOCHONDRIAL"/>
    <property type="match status" value="1"/>
</dbReference>
<dbReference type="InterPro" id="IPR039421">
    <property type="entry name" value="Type_1_exporter"/>
</dbReference>
<organism evidence="10 11">
    <name type="scientific">Fannyhessea vaginae PB189-T1-4</name>
    <dbReference type="NCBI Taxonomy" id="866774"/>
    <lineage>
        <taxon>Bacteria</taxon>
        <taxon>Bacillati</taxon>
        <taxon>Actinomycetota</taxon>
        <taxon>Coriobacteriia</taxon>
        <taxon>Coriobacteriales</taxon>
        <taxon>Atopobiaceae</taxon>
        <taxon>Fannyhessea</taxon>
    </lineage>
</organism>
<feature type="transmembrane region" description="Helical" evidence="7">
    <location>
        <begin position="244"/>
        <end position="264"/>
    </location>
</feature>
<evidence type="ECO:0000313" key="11">
    <source>
        <dbReference type="Proteomes" id="UP000004431"/>
    </source>
</evidence>
<dbReference type="InterPro" id="IPR017871">
    <property type="entry name" value="ABC_transporter-like_CS"/>
</dbReference>
<dbReference type="EMBL" id="AEDQ01000016">
    <property type="protein sequence ID" value="EFL44444.1"/>
    <property type="molecule type" value="Genomic_DNA"/>
</dbReference>
<comment type="subcellular location">
    <subcellularLocation>
        <location evidence="1">Cell membrane</location>
        <topology evidence="1">Multi-pass membrane protein</topology>
    </subcellularLocation>
</comment>
<keyword evidence="5 7" id="KW-1133">Transmembrane helix</keyword>
<dbReference type="PROSITE" id="PS51257">
    <property type="entry name" value="PROKAR_LIPOPROTEIN"/>
    <property type="match status" value="1"/>
</dbReference>
<dbReference type="PROSITE" id="PS00211">
    <property type="entry name" value="ABC_TRANSPORTER_1"/>
    <property type="match status" value="1"/>
</dbReference>
<dbReference type="InterPro" id="IPR027417">
    <property type="entry name" value="P-loop_NTPase"/>
</dbReference>
<keyword evidence="6 7" id="KW-0472">Membrane</keyword>
<evidence type="ECO:0000259" key="8">
    <source>
        <dbReference type="PROSITE" id="PS50893"/>
    </source>
</evidence>
<dbReference type="CDD" id="cd18548">
    <property type="entry name" value="ABC_6TM_Tm287_like"/>
    <property type="match status" value="1"/>
</dbReference>
<feature type="domain" description="ABC transmembrane type-1" evidence="9">
    <location>
        <begin position="107"/>
        <end position="388"/>
    </location>
</feature>
<sequence length="667" mass="72942">MRTYISMVCSMLGLGACWGSTMQELAACQSQLHARRSSLSARVVHNLLHICFLQTSMRNEVSVSMASLHADNHANKHADKRLSSAEVISTLARSIRAYRAASIATPVCVLLEVACECFIPFFTAQLIADIQRGAALMHVVQSGLQLCGVSLVALLVGCMAGYFCSKASAGLAQNLRHDIFNAVQHFSFAQIGAYSQSGLVTRLTTDVTNVQISYMLLIRLAVRAPILFLFALVSATIMAGAFSIVYIIAATFLACALMGIIRFAGRIFRRVFPQYDELTQSVEETVSGIRVVKSYTREPYEYQRFSQKAQALYGEFIGAQRIVALNNPAMNFAIYGMFAAMVYFGSYVIITSQSTLLNVGQLSALITYGFQILMSLMMLSFVFVQTSLSEESAQRICEVLREECEITNPTHPLYTVPSGSIDFENVSFKYTKDARHRALKNVTLHIAAGETIGVLGMTGSAKSTLVELIARLYDVTEGCIRVGGNDVRAYDIATLRQAIGFVLQKNMLVSGTIAENLRWGNGSATREDMRAACAMAAADEFIQQLKDGYDTHVEQGGSNFSGGQKQRLCIARALLKHPKILILDDSTSAVDTKTDAQIRTALATAYPTTTKIIISQRVSSIQDANRIVVMDRGCISAVGSHEELMRTSAIYKETYCSQTRVEDGGEA</sequence>
<evidence type="ECO:0000256" key="5">
    <source>
        <dbReference type="ARBA" id="ARBA00022989"/>
    </source>
</evidence>